<dbReference type="RefSeq" id="WP_229832093.1">
    <property type="nucleotide sequence ID" value="NZ_BNAJ01000008.1"/>
</dbReference>
<protein>
    <recommendedName>
        <fullName evidence="7">TM2 domain-containing protein</fullName>
    </recommendedName>
</protein>
<evidence type="ECO:0000256" key="6">
    <source>
        <dbReference type="SAM" id="Phobius"/>
    </source>
</evidence>
<evidence type="ECO:0000256" key="2">
    <source>
        <dbReference type="ARBA" id="ARBA00022692"/>
    </source>
</evidence>
<keyword evidence="4 6" id="KW-0472">Membrane</keyword>
<accession>A0ABQ3JSQ0</accession>
<comment type="caution">
    <text evidence="8">The sequence shown here is derived from an EMBL/GenBank/DDBJ whole genome shotgun (WGS) entry which is preliminary data.</text>
</comment>
<gene>
    <name evidence="8" type="ORF">GCM10017781_31920</name>
</gene>
<feature type="compositionally biased region" description="Low complexity" evidence="5">
    <location>
        <begin position="28"/>
        <end position="37"/>
    </location>
</feature>
<evidence type="ECO:0000256" key="5">
    <source>
        <dbReference type="SAM" id="MobiDB-lite"/>
    </source>
</evidence>
<feature type="transmembrane region" description="Helical" evidence="6">
    <location>
        <begin position="192"/>
        <end position="217"/>
    </location>
</feature>
<keyword evidence="2 6" id="KW-0812">Transmembrane</keyword>
<feature type="region of interest" description="Disordered" evidence="5">
    <location>
        <begin position="1"/>
        <end position="135"/>
    </location>
</feature>
<evidence type="ECO:0000313" key="8">
    <source>
        <dbReference type="EMBL" id="GHF53167.1"/>
    </source>
</evidence>
<evidence type="ECO:0000256" key="1">
    <source>
        <dbReference type="ARBA" id="ARBA00004141"/>
    </source>
</evidence>
<proteinExistence type="predicted"/>
<evidence type="ECO:0000256" key="3">
    <source>
        <dbReference type="ARBA" id="ARBA00022989"/>
    </source>
</evidence>
<dbReference type="Pfam" id="PF05154">
    <property type="entry name" value="TM2"/>
    <property type="match status" value="1"/>
</dbReference>
<comment type="subcellular location">
    <subcellularLocation>
        <location evidence="1">Membrane</location>
        <topology evidence="1">Multi-pass membrane protein</topology>
    </subcellularLocation>
</comment>
<feature type="transmembrane region" description="Helical" evidence="6">
    <location>
        <begin position="166"/>
        <end position="185"/>
    </location>
</feature>
<sequence length="262" mass="26893">MTNPDDKGGPERTPQQGAPSWVDEVLNAPTAPTRPAAAPTPPAASPSWVDDVMNAPQAAPAPRPAPAVTSPVGTPVTPAPQAASAWPEDLRIPEPAPRAAPTAPADTDWVSRATGAQAKDPVMPQGPYTAPAEPRSDFDSLGASARQAMQQVNSAISSGDVGQKKVIAGLLGIILGSLGVHKFYLGMTTPGLIMLGVNVGVWILALLLGLITLGVGLIVTVPLASLVSGAIGLLGLVEGIIYLTKSDADFEREYVIGKKAWL</sequence>
<reference evidence="9" key="1">
    <citation type="journal article" date="2019" name="Int. J. Syst. Evol. Microbiol.">
        <title>The Global Catalogue of Microorganisms (GCM) 10K type strain sequencing project: providing services to taxonomists for standard genome sequencing and annotation.</title>
        <authorList>
            <consortium name="The Broad Institute Genomics Platform"/>
            <consortium name="The Broad Institute Genome Sequencing Center for Infectious Disease"/>
            <person name="Wu L."/>
            <person name="Ma J."/>
        </authorList>
    </citation>
    <scope>NUCLEOTIDE SEQUENCE [LARGE SCALE GENOMIC DNA]</scope>
    <source>
        <strain evidence="9">CGMCC 1.18437</strain>
    </source>
</reference>
<evidence type="ECO:0000259" key="7">
    <source>
        <dbReference type="Pfam" id="PF05154"/>
    </source>
</evidence>
<evidence type="ECO:0000256" key="4">
    <source>
        <dbReference type="ARBA" id="ARBA00023136"/>
    </source>
</evidence>
<feature type="compositionally biased region" description="Basic and acidic residues" evidence="5">
    <location>
        <begin position="1"/>
        <end position="10"/>
    </location>
</feature>
<organism evidence="8 9">
    <name type="scientific">Deinococcus metalli</name>
    <dbReference type="NCBI Taxonomy" id="1141878"/>
    <lineage>
        <taxon>Bacteria</taxon>
        <taxon>Thermotogati</taxon>
        <taxon>Deinococcota</taxon>
        <taxon>Deinococci</taxon>
        <taxon>Deinococcales</taxon>
        <taxon>Deinococcaceae</taxon>
        <taxon>Deinococcus</taxon>
    </lineage>
</organism>
<dbReference type="InterPro" id="IPR007829">
    <property type="entry name" value="TM2"/>
</dbReference>
<name>A0ABQ3JSQ0_9DEIO</name>
<dbReference type="EMBL" id="BNAJ01000008">
    <property type="protein sequence ID" value="GHF53167.1"/>
    <property type="molecule type" value="Genomic_DNA"/>
</dbReference>
<keyword evidence="3 6" id="KW-1133">Transmembrane helix</keyword>
<evidence type="ECO:0000313" key="9">
    <source>
        <dbReference type="Proteomes" id="UP000619376"/>
    </source>
</evidence>
<dbReference type="Proteomes" id="UP000619376">
    <property type="component" value="Unassembled WGS sequence"/>
</dbReference>
<feature type="transmembrane region" description="Helical" evidence="6">
    <location>
        <begin position="223"/>
        <end position="243"/>
    </location>
</feature>
<feature type="domain" description="TM2" evidence="7">
    <location>
        <begin position="163"/>
        <end position="209"/>
    </location>
</feature>
<keyword evidence="9" id="KW-1185">Reference proteome</keyword>